<accession>A0A4R3MSD8</accession>
<organism evidence="1 2">
    <name type="scientific">Thiobaca trueperi</name>
    <dbReference type="NCBI Taxonomy" id="127458"/>
    <lineage>
        <taxon>Bacteria</taxon>
        <taxon>Pseudomonadati</taxon>
        <taxon>Pseudomonadota</taxon>
        <taxon>Gammaproteobacteria</taxon>
        <taxon>Chromatiales</taxon>
        <taxon>Chromatiaceae</taxon>
        <taxon>Thiobaca</taxon>
    </lineage>
</organism>
<protein>
    <submittedName>
        <fullName evidence="1">Uncharacterized protein</fullName>
    </submittedName>
</protein>
<reference evidence="1 2" key="1">
    <citation type="submission" date="2019-03" db="EMBL/GenBank/DDBJ databases">
        <title>Genomic Encyclopedia of Type Strains, Phase IV (KMG-IV): sequencing the most valuable type-strain genomes for metagenomic binning, comparative biology and taxonomic classification.</title>
        <authorList>
            <person name="Goeker M."/>
        </authorList>
    </citation>
    <scope>NUCLEOTIDE SEQUENCE [LARGE SCALE GENOMIC DNA]</scope>
    <source>
        <strain evidence="1 2">DSM 13587</strain>
    </source>
</reference>
<evidence type="ECO:0000313" key="2">
    <source>
        <dbReference type="Proteomes" id="UP000295717"/>
    </source>
</evidence>
<dbReference type="RefSeq" id="WP_243651763.1">
    <property type="nucleotide sequence ID" value="NZ_SMAO01000011.1"/>
</dbReference>
<name>A0A4R3MSD8_9GAMM</name>
<sequence length="102" mass="11000">MTGDGYLCGMRDLSDYRIHASSESAPITGGSAFNIKAIWRDGASDPLTEGLTQLDAYLAGLGLDSGWLVIFDRRSNQPPSAERTTSSEQISPQGRLIQVIRA</sequence>
<comment type="caution">
    <text evidence="1">The sequence shown here is derived from an EMBL/GenBank/DDBJ whole genome shotgun (WGS) entry which is preliminary data.</text>
</comment>
<gene>
    <name evidence="1" type="ORF">EDC35_11175</name>
</gene>
<keyword evidence="2" id="KW-1185">Reference proteome</keyword>
<evidence type="ECO:0000313" key="1">
    <source>
        <dbReference type="EMBL" id="TCT18875.1"/>
    </source>
</evidence>
<proteinExistence type="predicted"/>
<dbReference type="AlphaFoldDB" id="A0A4R3MSD8"/>
<dbReference type="Proteomes" id="UP000295717">
    <property type="component" value="Unassembled WGS sequence"/>
</dbReference>
<dbReference type="EMBL" id="SMAO01000011">
    <property type="protein sequence ID" value="TCT18875.1"/>
    <property type="molecule type" value="Genomic_DNA"/>
</dbReference>